<dbReference type="EMBL" id="AP028055">
    <property type="protein sequence ID" value="BEG99951.1"/>
    <property type="molecule type" value="Genomic_DNA"/>
</dbReference>
<proteinExistence type="predicted"/>
<organism evidence="4 5">
    <name type="scientific">Bacteroides sedimenti</name>
    <dbReference type="NCBI Taxonomy" id="2136147"/>
    <lineage>
        <taxon>Bacteria</taxon>
        <taxon>Pseudomonadati</taxon>
        <taxon>Bacteroidota</taxon>
        <taxon>Bacteroidia</taxon>
        <taxon>Bacteroidales</taxon>
        <taxon>Bacteroidaceae</taxon>
        <taxon>Bacteroides</taxon>
    </lineage>
</organism>
<dbReference type="InterPro" id="IPR032508">
    <property type="entry name" value="FecR_C"/>
</dbReference>
<dbReference type="InterPro" id="IPR012373">
    <property type="entry name" value="Ferrdict_sens_TM"/>
</dbReference>
<keyword evidence="5" id="KW-1185">Reference proteome</keyword>
<dbReference type="PIRSF" id="PIRSF018266">
    <property type="entry name" value="FecR"/>
    <property type="match status" value="1"/>
</dbReference>
<dbReference type="PANTHER" id="PTHR30273">
    <property type="entry name" value="PERIPLASMIC SIGNAL SENSOR AND SIGMA FACTOR ACTIVATOR FECR-RELATED"/>
    <property type="match status" value="1"/>
</dbReference>
<evidence type="ECO:0000259" key="3">
    <source>
        <dbReference type="Pfam" id="PF16344"/>
    </source>
</evidence>
<sequence>MATPICVIYINHIDADTMNKKVPWELIILKLKNEITDDQNFRLVKWLSEDENKKVFDELHEVWENVQSSVSGYVPDKNYYWEKLSAQMNATKKKTSRKFIPITSIYRYSAVACVILAVFITASFLITKSFHDSRITTQTYSTLGGKSKITLPDGTVVWLNSNTTLSYETDFRETDRSVKITGEAYFDVTKDKKRPFIVKTDGVEIIVHGTKFDVEALPNNENIFVSLVNGAVSLKTATENRALYPGEIATFSKKRNQLSIRKGNVEFVKSWANDKIIFKNKSLEEICRFLSRWYGVNIKIDPALSQKQYYTFTLQNEPLEEVLRIMARINAIEYRFDENNSVNISRKIDVKP</sequence>
<dbReference type="Pfam" id="PF04773">
    <property type="entry name" value="FecR"/>
    <property type="match status" value="1"/>
</dbReference>
<keyword evidence="1" id="KW-1133">Transmembrane helix</keyword>
<dbReference type="Pfam" id="PF16344">
    <property type="entry name" value="FecR_C"/>
    <property type="match status" value="1"/>
</dbReference>
<evidence type="ECO:0000256" key="1">
    <source>
        <dbReference type="SAM" id="Phobius"/>
    </source>
</evidence>
<accession>A0ABN6Z601</accession>
<keyword evidence="1" id="KW-0812">Transmembrane</keyword>
<evidence type="ECO:0000313" key="4">
    <source>
        <dbReference type="EMBL" id="BEG99951.1"/>
    </source>
</evidence>
<keyword evidence="1" id="KW-0472">Membrane</keyword>
<dbReference type="Gene3D" id="3.55.50.30">
    <property type="match status" value="1"/>
</dbReference>
<feature type="transmembrane region" description="Helical" evidence="1">
    <location>
        <begin position="105"/>
        <end position="126"/>
    </location>
</feature>
<dbReference type="PANTHER" id="PTHR30273:SF2">
    <property type="entry name" value="PROTEIN FECR"/>
    <property type="match status" value="1"/>
</dbReference>
<evidence type="ECO:0000259" key="2">
    <source>
        <dbReference type="Pfam" id="PF04773"/>
    </source>
</evidence>
<feature type="domain" description="FecR protein" evidence="2">
    <location>
        <begin position="139"/>
        <end position="232"/>
    </location>
</feature>
<dbReference type="Gene3D" id="2.60.120.1440">
    <property type="match status" value="1"/>
</dbReference>
<name>A0ABN6Z601_9BACE</name>
<evidence type="ECO:0000313" key="5">
    <source>
        <dbReference type="Proteomes" id="UP001496674"/>
    </source>
</evidence>
<dbReference type="Proteomes" id="UP001496674">
    <property type="component" value="Chromosome"/>
</dbReference>
<protein>
    <submittedName>
        <fullName evidence="4">Anti-sigma factor</fullName>
    </submittedName>
</protein>
<dbReference type="InterPro" id="IPR006860">
    <property type="entry name" value="FecR"/>
</dbReference>
<gene>
    <name evidence="4" type="ORF">BSYN_22160</name>
</gene>
<feature type="domain" description="Protein FecR C-terminal" evidence="3">
    <location>
        <begin position="275"/>
        <end position="343"/>
    </location>
</feature>
<reference evidence="4 5" key="1">
    <citation type="submission" date="2023-04" db="EMBL/GenBank/DDBJ databases">
        <title>Draft genome sequence of acteroides sedimenti strain YN3PY1.</title>
        <authorList>
            <person name="Yoshida N."/>
        </authorList>
    </citation>
    <scope>NUCLEOTIDE SEQUENCE [LARGE SCALE GENOMIC DNA]</scope>
    <source>
        <strain evidence="4 5">YN3PY1</strain>
    </source>
</reference>